<keyword evidence="1" id="KW-0862">Zinc</keyword>
<protein>
    <submittedName>
        <fullName evidence="5">CCHC-type domain-containing protein</fullName>
    </submittedName>
</protein>
<keyword evidence="1" id="KW-0863">Zinc-finger</keyword>
<dbReference type="GO" id="GO:0008270">
    <property type="term" value="F:zinc ion binding"/>
    <property type="evidence" value="ECO:0007669"/>
    <property type="project" value="UniProtKB-KW"/>
</dbReference>
<evidence type="ECO:0000256" key="1">
    <source>
        <dbReference type="PROSITE-ProRule" id="PRU00047"/>
    </source>
</evidence>
<dbReference type="PANTHER" id="PTHR47331">
    <property type="entry name" value="PHD-TYPE DOMAIN-CONTAINING PROTEIN"/>
    <property type="match status" value="1"/>
</dbReference>
<dbReference type="PROSITE" id="PS50158">
    <property type="entry name" value="ZF_CCHC"/>
    <property type="match status" value="1"/>
</dbReference>
<feature type="region of interest" description="Disordered" evidence="2">
    <location>
        <begin position="885"/>
        <end position="949"/>
    </location>
</feature>
<feature type="region of interest" description="Disordered" evidence="2">
    <location>
        <begin position="473"/>
        <end position="503"/>
    </location>
</feature>
<feature type="compositionally biased region" description="Polar residues" evidence="2">
    <location>
        <begin position="485"/>
        <end position="503"/>
    </location>
</feature>
<evidence type="ECO:0000313" key="5">
    <source>
        <dbReference type="WBParaSite" id="HCON_00130070-00001"/>
    </source>
</evidence>
<dbReference type="InterPro" id="IPR005312">
    <property type="entry name" value="DUF1759"/>
</dbReference>
<proteinExistence type="predicted"/>
<dbReference type="InterPro" id="IPR001878">
    <property type="entry name" value="Znf_CCHC"/>
</dbReference>
<evidence type="ECO:0000259" key="3">
    <source>
        <dbReference type="PROSITE" id="PS50158"/>
    </source>
</evidence>
<dbReference type="PANTHER" id="PTHR47331:SF5">
    <property type="entry name" value="RIBONUCLEASE H"/>
    <property type="match status" value="1"/>
</dbReference>
<evidence type="ECO:0000313" key="4">
    <source>
        <dbReference type="Proteomes" id="UP000025227"/>
    </source>
</evidence>
<dbReference type="GO" id="GO:0003676">
    <property type="term" value="F:nucleic acid binding"/>
    <property type="evidence" value="ECO:0007669"/>
    <property type="project" value="InterPro"/>
</dbReference>
<dbReference type="Pfam" id="PF03564">
    <property type="entry name" value="DUF1759"/>
    <property type="match status" value="1"/>
</dbReference>
<dbReference type="AlphaFoldDB" id="A0A7I4YR51"/>
<feature type="domain" description="CCHC-type" evidence="3">
    <location>
        <begin position="408"/>
        <end position="421"/>
    </location>
</feature>
<evidence type="ECO:0000256" key="2">
    <source>
        <dbReference type="SAM" id="MobiDB-lite"/>
    </source>
</evidence>
<sequence>MAEIQVFKTKITNACTLLRSNEPEVMQFNQRFAFPLQIEECKAYIREKTALLNHLARSINAAKQFHDACVKEAIETINGRQEHKEREKLMLDLNKHLEADSNILEISAIQWLNKIDFRKEELLQQDSLITSSQHNHSVASSHSSCQEWSNGTMAPQERNVRVRRPLLEVPTFAGSYMEFNAFWSVFQSLIHSDDDLSDQEKFLFLKQALKGKAAASISSVPVVGEKYAVAINILKKHFDKSSSIADILINEIERLPRAQGNPRSCRETLAAISSRITHLEQTGLQMNADRMWRRLILSKFTESICNKVISKENDTGNAFNVHEIMDSIDEIITLKETTEFTTRTLFGAEQTKQSNFKVHQDRFISSRVPSIHRNKPTCLCGETHLPQQCSKFSSPEERRAEARRQRICWRCFNKGHNSRQCFVVSKCPKCNEDHHSSLCTSNGSRSQPANTLSCTQYPSSIASSQTALISTTLANHSSSKHPPRSHNQLQESGQRAFPTTTSQRNIKIERNQPASGQHVPQIASAQIFDEYQMDYRAVTLLLDSRAQRSFIKSSFGTSIKLPSLGSTSFTAVGMRGLQETSQSDEVRITLKSLRSAKKLKHASVLTEDTLIAPTRTAKLSEVDRSFITKKRIPIAQRSLLPANVSPDILIGQDLLHRILDHNSAAIKLPSGLMLTPTIFGYTITGTSATPSSMKQVRGAQYSSLIVSAPVISSKGGSKTGINISEAEAILANIRDPTPIRRSAAKVRLKQVSQILPKGTPRKKKGPIDQPKTTLRPLLVLQGDKGIFPSKNARDTFYALLDSVNDIKRKLNWMEDRLRRLDERMHTLDLRTQQVTQTEMFRLGAPQYSIVPSTRCCHMIGYKATDGQIGSAILQASTGRVAQKPINRPIPLKIHSSSYDQNDETPTYRARATTSRKPSSSSSKKADSPMRRQTPRAAKNQVPLNTSASS</sequence>
<keyword evidence="4" id="KW-1185">Reference proteome</keyword>
<dbReference type="Proteomes" id="UP000025227">
    <property type="component" value="Unplaced"/>
</dbReference>
<name>A0A7I4YR51_HAECO</name>
<accession>A0A7I4YR51</accession>
<feature type="compositionally biased region" description="Low complexity" evidence="2">
    <location>
        <begin position="908"/>
        <end position="922"/>
    </location>
</feature>
<reference evidence="5" key="1">
    <citation type="submission" date="2020-12" db="UniProtKB">
        <authorList>
            <consortium name="WormBaseParasite"/>
        </authorList>
    </citation>
    <scope>IDENTIFICATION</scope>
    <source>
        <strain evidence="5">MHco3</strain>
    </source>
</reference>
<dbReference type="WBParaSite" id="HCON_00130070-00001">
    <property type="protein sequence ID" value="HCON_00130070-00001"/>
    <property type="gene ID" value="HCON_00130070"/>
</dbReference>
<organism evidence="4 5">
    <name type="scientific">Haemonchus contortus</name>
    <name type="common">Barber pole worm</name>
    <dbReference type="NCBI Taxonomy" id="6289"/>
    <lineage>
        <taxon>Eukaryota</taxon>
        <taxon>Metazoa</taxon>
        <taxon>Ecdysozoa</taxon>
        <taxon>Nematoda</taxon>
        <taxon>Chromadorea</taxon>
        <taxon>Rhabditida</taxon>
        <taxon>Rhabditina</taxon>
        <taxon>Rhabditomorpha</taxon>
        <taxon>Strongyloidea</taxon>
        <taxon>Trichostrongylidae</taxon>
        <taxon>Haemonchus</taxon>
    </lineage>
</organism>
<dbReference type="OrthoDB" id="5857529at2759"/>
<keyword evidence="1" id="KW-0479">Metal-binding</keyword>